<evidence type="ECO:0000256" key="4">
    <source>
        <dbReference type="ARBA" id="ARBA00023277"/>
    </source>
</evidence>
<dbReference type="GO" id="GO:0030246">
    <property type="term" value="F:carbohydrate binding"/>
    <property type="evidence" value="ECO:0007669"/>
    <property type="project" value="InterPro"/>
</dbReference>
<reference evidence="8 9" key="1">
    <citation type="submission" date="2015-09" db="EMBL/GenBank/DDBJ databases">
        <authorList>
            <consortium name="Swine Surveillance"/>
        </authorList>
    </citation>
    <scope>NUCLEOTIDE SEQUENCE [LARGE SCALE GENOMIC DNA]</scope>
    <source>
        <strain evidence="8 9">CECT 7648</strain>
    </source>
</reference>
<evidence type="ECO:0000256" key="2">
    <source>
        <dbReference type="ARBA" id="ARBA00006206"/>
    </source>
</evidence>
<organism evidence="8 9">
    <name type="scientific">Tropicibacter naphthalenivorans</name>
    <dbReference type="NCBI Taxonomy" id="441103"/>
    <lineage>
        <taxon>Bacteria</taxon>
        <taxon>Pseudomonadati</taxon>
        <taxon>Pseudomonadota</taxon>
        <taxon>Alphaproteobacteria</taxon>
        <taxon>Rhodobacterales</taxon>
        <taxon>Roseobacteraceae</taxon>
        <taxon>Tropicibacter</taxon>
    </lineage>
</organism>
<evidence type="ECO:0000256" key="5">
    <source>
        <dbReference type="PIRSR" id="PIRSR005096-1"/>
    </source>
</evidence>
<accession>A0A0P1GCG6</accession>
<feature type="active site" description="Proton donor" evidence="5">
    <location>
        <position position="157"/>
    </location>
</feature>
<proteinExistence type="inferred from homology"/>
<dbReference type="InterPro" id="IPR047215">
    <property type="entry name" value="Galactose_mutarotase-like"/>
</dbReference>
<protein>
    <submittedName>
        <fullName evidence="8">Aldose 1-epimerase</fullName>
        <ecNumber evidence="8">5.1.3.3</ecNumber>
    </submittedName>
</protein>
<dbReference type="CDD" id="cd09019">
    <property type="entry name" value="galactose_mutarotase_like"/>
    <property type="match status" value="1"/>
</dbReference>
<evidence type="ECO:0000313" key="8">
    <source>
        <dbReference type="EMBL" id="CUH79116.1"/>
    </source>
</evidence>
<dbReference type="PANTHER" id="PTHR10091:SF0">
    <property type="entry name" value="GALACTOSE MUTAROTASE"/>
    <property type="match status" value="1"/>
</dbReference>
<name>A0A0P1GCG6_9RHOB</name>
<feature type="binding site" evidence="7">
    <location>
        <begin position="157"/>
        <end position="159"/>
    </location>
    <ligand>
        <name>beta-D-galactose</name>
        <dbReference type="ChEBI" id="CHEBI:27667"/>
    </ligand>
</feature>
<feature type="binding site" evidence="7">
    <location>
        <begin position="61"/>
        <end position="62"/>
    </location>
    <ligand>
        <name>beta-D-galactose</name>
        <dbReference type="ChEBI" id="CHEBI:27667"/>
    </ligand>
</feature>
<sequence length="317" mass="34810">MTQIQSHTLRDGDTEVTVLNIGGVIQDWTVGGQRVVLGHSDPEVYRENPASMGMIPGRVANRIKDARFTLDGIVYHLPKNSGEHSLHGGPEGIGKQIWQMEPEGPRAVTLRLHSPDGQCGYPGNVDFTVRISLDGGALTWDMRAVPDRVTPINLAQHVYFNLNGTDDIRDHRFTLDAPAYTPTDADLIPTGEIAPVAGTRFDFRAGPHLSEIDADRQGYDVNFVLAEGDHAKVRVTAPNGMQLEMWTDQPGVQLYTSTMLTPHGTPWPGQTMNLFSGFCVEAQAFPNAVNQKGFGNILCSPETPYRQVTTIRIARID</sequence>
<dbReference type="STRING" id="441103.TRN7648_02341"/>
<dbReference type="InterPro" id="IPR014718">
    <property type="entry name" value="GH-type_carb-bd"/>
</dbReference>
<dbReference type="EMBL" id="CYSE01000003">
    <property type="protein sequence ID" value="CUH79116.1"/>
    <property type="molecule type" value="Genomic_DNA"/>
</dbReference>
<dbReference type="Pfam" id="PF01263">
    <property type="entry name" value="Aldose_epim"/>
    <property type="match status" value="1"/>
</dbReference>
<keyword evidence="9" id="KW-1185">Reference proteome</keyword>
<evidence type="ECO:0000256" key="7">
    <source>
        <dbReference type="PIRSR" id="PIRSR005096-3"/>
    </source>
</evidence>
<gene>
    <name evidence="8" type="primary">galM</name>
    <name evidence="8" type="ORF">TRN7648_02341</name>
</gene>
<dbReference type="EC" id="5.1.3.3" evidence="8"/>
<dbReference type="InterPro" id="IPR008183">
    <property type="entry name" value="Aldose_1/G6P_1-epimerase"/>
</dbReference>
<evidence type="ECO:0000256" key="1">
    <source>
        <dbReference type="ARBA" id="ARBA00005028"/>
    </source>
</evidence>
<dbReference type="RefSeq" id="WP_058247802.1">
    <property type="nucleotide sequence ID" value="NZ_CYSE01000003.1"/>
</dbReference>
<feature type="binding site" evidence="6">
    <location>
        <position position="220"/>
    </location>
    <ligand>
        <name>beta-D-galactose</name>
        <dbReference type="ChEBI" id="CHEBI:27667"/>
    </ligand>
</feature>
<dbReference type="InterPro" id="IPR015443">
    <property type="entry name" value="Aldose_1-epimerase"/>
</dbReference>
<comment type="similarity">
    <text evidence="2">Belongs to the aldose epimerase family.</text>
</comment>
<feature type="active site" description="Proton acceptor" evidence="5">
    <location>
        <position position="281"/>
    </location>
</feature>
<comment type="pathway">
    <text evidence="1">Carbohydrate metabolism; hexose metabolism.</text>
</comment>
<dbReference type="SUPFAM" id="SSF74650">
    <property type="entry name" value="Galactose mutarotase-like"/>
    <property type="match status" value="1"/>
</dbReference>
<dbReference type="PIRSF" id="PIRSF005096">
    <property type="entry name" value="GALM"/>
    <property type="match status" value="1"/>
</dbReference>
<dbReference type="GO" id="GO:0006006">
    <property type="term" value="P:glucose metabolic process"/>
    <property type="evidence" value="ECO:0007669"/>
    <property type="project" value="TreeGrafter"/>
</dbReference>
<dbReference type="Gene3D" id="2.70.98.10">
    <property type="match status" value="1"/>
</dbReference>
<evidence type="ECO:0000313" key="9">
    <source>
        <dbReference type="Proteomes" id="UP000054935"/>
    </source>
</evidence>
<keyword evidence="4" id="KW-0119">Carbohydrate metabolism</keyword>
<dbReference type="InterPro" id="IPR011013">
    <property type="entry name" value="Gal_mutarotase_sf_dom"/>
</dbReference>
<keyword evidence="3 8" id="KW-0413">Isomerase</keyword>
<dbReference type="OrthoDB" id="9779408at2"/>
<dbReference type="PANTHER" id="PTHR10091">
    <property type="entry name" value="ALDOSE-1-EPIMERASE"/>
    <property type="match status" value="1"/>
</dbReference>
<evidence type="ECO:0000256" key="6">
    <source>
        <dbReference type="PIRSR" id="PIRSR005096-2"/>
    </source>
</evidence>
<dbReference type="AlphaFoldDB" id="A0A0P1GCG6"/>
<evidence type="ECO:0000256" key="3">
    <source>
        <dbReference type="ARBA" id="ARBA00023235"/>
    </source>
</evidence>
<dbReference type="UniPathway" id="UPA00242"/>
<dbReference type="GO" id="GO:0004034">
    <property type="term" value="F:aldose 1-epimerase activity"/>
    <property type="evidence" value="ECO:0007669"/>
    <property type="project" value="UniProtKB-EC"/>
</dbReference>
<dbReference type="GO" id="GO:0033499">
    <property type="term" value="P:galactose catabolic process via UDP-galactose, Leloir pathway"/>
    <property type="evidence" value="ECO:0007669"/>
    <property type="project" value="TreeGrafter"/>
</dbReference>
<dbReference type="Proteomes" id="UP000054935">
    <property type="component" value="Unassembled WGS sequence"/>
</dbReference>